<accession>A0A9X3U0G2</accession>
<dbReference type="InterPro" id="IPR036162">
    <property type="entry name" value="Resolvase-like_N_sf"/>
</dbReference>
<evidence type="ECO:0000313" key="3">
    <source>
        <dbReference type="EMBL" id="MDA5194982.1"/>
    </source>
</evidence>
<dbReference type="Pfam" id="PF07508">
    <property type="entry name" value="Recombinase"/>
    <property type="match status" value="1"/>
</dbReference>
<dbReference type="PANTHER" id="PTHR30461:SF23">
    <property type="entry name" value="DNA RECOMBINASE-RELATED"/>
    <property type="match status" value="1"/>
</dbReference>
<dbReference type="InterPro" id="IPR038109">
    <property type="entry name" value="DNA_bind_recomb_sf"/>
</dbReference>
<evidence type="ECO:0000259" key="2">
    <source>
        <dbReference type="PROSITE" id="PS51737"/>
    </source>
</evidence>
<dbReference type="EMBL" id="JANWOI010000004">
    <property type="protein sequence ID" value="MDA5194982.1"/>
    <property type="molecule type" value="Genomic_DNA"/>
</dbReference>
<dbReference type="Gene3D" id="3.90.1750.20">
    <property type="entry name" value="Putative Large Serine Recombinase, Chain B, Domain 2"/>
    <property type="match status" value="1"/>
</dbReference>
<dbReference type="Gene3D" id="3.40.50.1390">
    <property type="entry name" value="Resolvase, N-terminal catalytic domain"/>
    <property type="match status" value="1"/>
</dbReference>
<dbReference type="GO" id="GO:0003677">
    <property type="term" value="F:DNA binding"/>
    <property type="evidence" value="ECO:0007669"/>
    <property type="project" value="InterPro"/>
</dbReference>
<organism evidence="3 4">
    <name type="scientific">Govanella unica</name>
    <dbReference type="NCBI Taxonomy" id="2975056"/>
    <lineage>
        <taxon>Bacteria</taxon>
        <taxon>Pseudomonadati</taxon>
        <taxon>Pseudomonadota</taxon>
        <taxon>Alphaproteobacteria</taxon>
        <taxon>Emcibacterales</taxon>
        <taxon>Govanellaceae</taxon>
        <taxon>Govanella</taxon>
    </lineage>
</organism>
<dbReference type="PROSITE" id="PS51737">
    <property type="entry name" value="RECOMBINASE_DNA_BIND"/>
    <property type="match status" value="1"/>
</dbReference>
<dbReference type="GO" id="GO:0000150">
    <property type="term" value="F:DNA strand exchange activity"/>
    <property type="evidence" value="ECO:0007669"/>
    <property type="project" value="InterPro"/>
</dbReference>
<dbReference type="Proteomes" id="UP001141619">
    <property type="component" value="Unassembled WGS sequence"/>
</dbReference>
<name>A0A9X3U0G2_9PROT</name>
<dbReference type="InterPro" id="IPR050639">
    <property type="entry name" value="SSR_resolvase"/>
</dbReference>
<dbReference type="SUPFAM" id="SSF53041">
    <property type="entry name" value="Resolvase-like"/>
    <property type="match status" value="1"/>
</dbReference>
<dbReference type="PROSITE" id="PS51736">
    <property type="entry name" value="RECOMBINASES_3"/>
    <property type="match status" value="1"/>
</dbReference>
<evidence type="ECO:0000259" key="1">
    <source>
        <dbReference type="PROSITE" id="PS51736"/>
    </source>
</evidence>
<dbReference type="InterPro" id="IPR011109">
    <property type="entry name" value="DNA_bind_recombinase_dom"/>
</dbReference>
<dbReference type="CDD" id="cd03768">
    <property type="entry name" value="SR_ResInv"/>
    <property type="match status" value="1"/>
</dbReference>
<protein>
    <submittedName>
        <fullName evidence="3">Recombinase family protein</fullName>
    </submittedName>
</protein>
<dbReference type="AlphaFoldDB" id="A0A9X3U0G2"/>
<gene>
    <name evidence="3" type="ORF">NYP16_13570</name>
</gene>
<evidence type="ECO:0000313" key="4">
    <source>
        <dbReference type="Proteomes" id="UP001141619"/>
    </source>
</evidence>
<feature type="domain" description="Resolvase/invertase-type recombinase catalytic" evidence="1">
    <location>
        <begin position="5"/>
        <end position="157"/>
    </location>
</feature>
<reference evidence="3" key="1">
    <citation type="submission" date="2022-08" db="EMBL/GenBank/DDBJ databases">
        <authorList>
            <person name="Vandamme P."/>
            <person name="Hettiarachchi A."/>
            <person name="Peeters C."/>
            <person name="Cnockaert M."/>
            <person name="Carlier A."/>
        </authorList>
    </citation>
    <scope>NUCLEOTIDE SEQUENCE</scope>
    <source>
        <strain evidence="3">LMG 31809</strain>
    </source>
</reference>
<keyword evidence="4" id="KW-1185">Reference proteome</keyword>
<dbReference type="PANTHER" id="PTHR30461">
    <property type="entry name" value="DNA-INVERTASE FROM LAMBDOID PROPHAGE"/>
    <property type="match status" value="1"/>
</dbReference>
<dbReference type="SMART" id="SM00857">
    <property type="entry name" value="Resolvase"/>
    <property type="match status" value="1"/>
</dbReference>
<feature type="domain" description="Recombinase" evidence="2">
    <location>
        <begin position="165"/>
        <end position="276"/>
    </location>
</feature>
<comment type="caution">
    <text evidence="3">The sequence shown here is derived from an EMBL/GenBank/DDBJ whole genome shotgun (WGS) entry which is preliminary data.</text>
</comment>
<dbReference type="Pfam" id="PF00239">
    <property type="entry name" value="Resolvase"/>
    <property type="match status" value="1"/>
</dbReference>
<reference evidence="3" key="2">
    <citation type="journal article" date="2023" name="Syst. Appl. Microbiol.">
        <title>Govania unica gen. nov., sp. nov., a rare biosphere bacterium that represents a novel family in the class Alphaproteobacteria.</title>
        <authorList>
            <person name="Vandamme P."/>
            <person name="Peeters C."/>
            <person name="Hettiarachchi A."/>
            <person name="Cnockaert M."/>
            <person name="Carlier A."/>
        </authorList>
    </citation>
    <scope>NUCLEOTIDE SEQUENCE</scope>
    <source>
        <strain evidence="3">LMG 31809</strain>
    </source>
</reference>
<dbReference type="InterPro" id="IPR006119">
    <property type="entry name" value="Resolv_N"/>
</dbReference>
<sequence>MSRLRCAIYTRKSTEDGLEQDFNSLHAQREACEAYIISQKSEGWVLLPEAYDDGGFSGGTLERPGLKALLADVEAGKIDIVLVYKVDRLTRSLMDFAQIVQRLDRKAVSFVSVTQAFNTTTSMGRLTLNVLLSFAQFEREVTAERIRDKIAASKKKGLWMGGVVPLGYDLQERQLVIDDADAEIVRWLYASYLELGSVRHLKEAAEQRGFRSRGRDPAQARRPFSRGQLYTLLKNPIYRGKIHHQGQLYDGQHQAIIKQELWDKVQSQFAHNYGVRTEARNRPTSSWLTRLLRDSQNEPMIASHSSKAGCRYRYYVSESLMGKKTPMDQGWRLPARAMEALVVQGIQTLLRDPVALTRHLGIVPMTAEIFLAVTQGVKGIPTANPDGLRPLIHQVQVSLHEVRIEIDGLVLYQALNCPVGDQAMLANPVVTLPVQLKRRGVEMRVVIPGQKRENVPRDENLVRLIAKAHLWGEQLRTGQRQTIKDIAASEKMDLGDVSRRLPLAFLAPDIVATILDGEQPVDLMPRKLTRLTDLPLDWPSQRALLGFPAVH</sequence>
<proteinExistence type="predicted"/>
<dbReference type="RefSeq" id="WP_274944688.1">
    <property type="nucleotide sequence ID" value="NZ_JANWOI010000004.1"/>
</dbReference>